<evidence type="ECO:0000256" key="9">
    <source>
        <dbReference type="SAM" id="Phobius"/>
    </source>
</evidence>
<dbReference type="PANTHER" id="PTHR24223">
    <property type="entry name" value="ATP-BINDING CASSETTE SUB-FAMILY C"/>
    <property type="match status" value="1"/>
</dbReference>
<keyword evidence="6 9" id="KW-1133">Transmembrane helix</keyword>
<dbReference type="Gene3D" id="1.20.1560.10">
    <property type="entry name" value="ABC transporter type 1, transmembrane domain"/>
    <property type="match status" value="2"/>
</dbReference>
<evidence type="ECO:0000256" key="5">
    <source>
        <dbReference type="ARBA" id="ARBA00022840"/>
    </source>
</evidence>
<dbReference type="GO" id="GO:0001666">
    <property type="term" value="P:response to hypoxia"/>
    <property type="evidence" value="ECO:0007669"/>
    <property type="project" value="EnsemblMetazoa"/>
</dbReference>
<feature type="region of interest" description="Disordered" evidence="8">
    <location>
        <begin position="1333"/>
        <end position="1353"/>
    </location>
</feature>
<dbReference type="Gene3D" id="3.40.50.300">
    <property type="entry name" value="P-loop containing nucleotide triphosphate hydrolases"/>
    <property type="match status" value="2"/>
</dbReference>
<evidence type="ECO:0000313" key="12">
    <source>
        <dbReference type="EMBL" id="EDW81818.2"/>
    </source>
</evidence>
<dbReference type="eggNOG" id="KOG0054">
    <property type="taxonomic scope" value="Eukaryota"/>
</dbReference>
<dbReference type="EMBL" id="CH964238">
    <property type="protein sequence ID" value="EDW81818.2"/>
    <property type="molecule type" value="Genomic_DNA"/>
</dbReference>
<dbReference type="InterPro" id="IPR003439">
    <property type="entry name" value="ABC_transporter-like_ATP-bd"/>
</dbReference>
<feature type="transmembrane region" description="Helical" evidence="9">
    <location>
        <begin position="199"/>
        <end position="218"/>
    </location>
</feature>
<feature type="region of interest" description="Disordered" evidence="8">
    <location>
        <begin position="1445"/>
        <end position="1568"/>
    </location>
</feature>
<feature type="region of interest" description="Disordered" evidence="8">
    <location>
        <begin position="1163"/>
        <end position="1183"/>
    </location>
</feature>
<accession>B4NBS9</accession>
<dbReference type="InterPro" id="IPR027417">
    <property type="entry name" value="P-loop_NTPase"/>
</dbReference>
<dbReference type="InterPro" id="IPR050173">
    <property type="entry name" value="ABC_transporter_C-like"/>
</dbReference>
<feature type="domain" description="ABC transmembrane type-1" evidence="11">
    <location>
        <begin position="314"/>
        <end position="714"/>
    </location>
</feature>
<protein>
    <submittedName>
        <fullName evidence="12">Uncharacterized protein</fullName>
    </submittedName>
</protein>
<dbReference type="GO" id="GO:0016020">
    <property type="term" value="C:membrane"/>
    <property type="evidence" value="ECO:0007669"/>
    <property type="project" value="UniProtKB-SubCell"/>
</dbReference>
<proteinExistence type="predicted"/>
<dbReference type="CDD" id="cd03250">
    <property type="entry name" value="ABCC_MRP_domain1"/>
    <property type="match status" value="1"/>
</dbReference>
<feature type="compositionally biased region" description="Low complexity" evidence="8">
    <location>
        <begin position="1494"/>
        <end position="1508"/>
    </location>
</feature>
<keyword evidence="5" id="KW-0067">ATP-binding</keyword>
<comment type="subcellular location">
    <subcellularLocation>
        <location evidence="1">Membrane</location>
        <topology evidence="1">Multi-pass membrane protein</topology>
    </subcellularLocation>
</comment>
<feature type="transmembrane region" description="Helical" evidence="9">
    <location>
        <begin position="560"/>
        <end position="580"/>
    </location>
</feature>
<dbReference type="GO" id="GO:0140359">
    <property type="term" value="F:ABC-type transporter activity"/>
    <property type="evidence" value="ECO:0007669"/>
    <property type="project" value="InterPro"/>
</dbReference>
<evidence type="ECO:0000256" key="4">
    <source>
        <dbReference type="ARBA" id="ARBA00022741"/>
    </source>
</evidence>
<dbReference type="PROSITE" id="PS50893">
    <property type="entry name" value="ABC_TRANSPORTER_2"/>
    <property type="match status" value="2"/>
</dbReference>
<dbReference type="PANTHER" id="PTHR24223:SF461">
    <property type="entry name" value="ATP-BINDING CASSETTE SUB-FAMILY C MEMBER SUR"/>
    <property type="match status" value="1"/>
</dbReference>
<feature type="transmembrane region" description="Helical" evidence="9">
    <location>
        <begin position="688"/>
        <end position="715"/>
    </location>
</feature>
<evidence type="ECO:0000256" key="6">
    <source>
        <dbReference type="ARBA" id="ARBA00022989"/>
    </source>
</evidence>
<dbReference type="InterPro" id="IPR003593">
    <property type="entry name" value="AAA+_ATPase"/>
</dbReference>
<gene>
    <name evidence="12" type="primary">Dwil\GK18732</name>
    <name evidence="12" type="ORF">Dwil_GK18732</name>
</gene>
<dbReference type="FunFam" id="3.40.50.300:FF:002459">
    <property type="entry name" value="Uncharacterized protein, isoform C"/>
    <property type="match status" value="1"/>
</dbReference>
<evidence type="ECO:0000256" key="1">
    <source>
        <dbReference type="ARBA" id="ARBA00004141"/>
    </source>
</evidence>
<dbReference type="GO" id="GO:0016887">
    <property type="term" value="F:ATP hydrolysis activity"/>
    <property type="evidence" value="ECO:0007669"/>
    <property type="project" value="InterPro"/>
</dbReference>
<feature type="compositionally biased region" description="Basic and acidic residues" evidence="8">
    <location>
        <begin position="1533"/>
        <end position="1542"/>
    </location>
</feature>
<keyword evidence="4" id="KW-0547">Nucleotide-binding</keyword>
<feature type="transmembrane region" description="Helical" evidence="9">
    <location>
        <begin position="640"/>
        <end position="668"/>
    </location>
</feature>
<feature type="domain" description="ABC transporter" evidence="10">
    <location>
        <begin position="892"/>
        <end position="1121"/>
    </location>
</feature>
<feature type="transmembrane region" description="Helical" evidence="9">
    <location>
        <begin position="1653"/>
        <end position="1675"/>
    </location>
</feature>
<dbReference type="FunFam" id="3.40.50.300:FF:000838">
    <property type="entry name" value="ABC multidrug transporter (Eurofung)"/>
    <property type="match status" value="1"/>
</dbReference>
<dbReference type="PROSITE" id="PS00211">
    <property type="entry name" value="ABC_TRANSPORTER_1"/>
    <property type="match status" value="1"/>
</dbReference>
<dbReference type="OrthoDB" id="6500128at2759"/>
<dbReference type="Pfam" id="PF00005">
    <property type="entry name" value="ABC_tran"/>
    <property type="match status" value="2"/>
</dbReference>
<evidence type="ECO:0000313" key="13">
    <source>
        <dbReference type="Proteomes" id="UP000007798"/>
    </source>
</evidence>
<dbReference type="SMART" id="SM00382">
    <property type="entry name" value="AAA"/>
    <property type="match status" value="2"/>
</dbReference>
<evidence type="ECO:0000256" key="3">
    <source>
        <dbReference type="ARBA" id="ARBA00022692"/>
    </source>
</evidence>
<dbReference type="PROSITE" id="PS50929">
    <property type="entry name" value="ABC_TM1F"/>
    <property type="match status" value="2"/>
</dbReference>
<dbReference type="SUPFAM" id="SSF52540">
    <property type="entry name" value="P-loop containing nucleoside triphosphate hydrolases"/>
    <property type="match status" value="2"/>
</dbReference>
<evidence type="ECO:0000259" key="11">
    <source>
        <dbReference type="PROSITE" id="PS50929"/>
    </source>
</evidence>
<dbReference type="InterPro" id="IPR017871">
    <property type="entry name" value="ABC_transporter-like_CS"/>
</dbReference>
<feature type="transmembrane region" description="Helical" evidence="9">
    <location>
        <begin position="126"/>
        <end position="150"/>
    </location>
</feature>
<reference evidence="12 13" key="1">
    <citation type="journal article" date="2007" name="Nature">
        <title>Evolution of genes and genomes on the Drosophila phylogeny.</title>
        <authorList>
            <consortium name="Drosophila 12 Genomes Consortium"/>
            <person name="Clark A.G."/>
            <person name="Eisen M.B."/>
            <person name="Smith D.R."/>
            <person name="Bergman C.M."/>
            <person name="Oliver B."/>
            <person name="Markow T.A."/>
            <person name="Kaufman T.C."/>
            <person name="Kellis M."/>
            <person name="Gelbart W."/>
            <person name="Iyer V.N."/>
            <person name="Pollard D.A."/>
            <person name="Sackton T.B."/>
            <person name="Larracuente A.M."/>
            <person name="Singh N.D."/>
            <person name="Abad J.P."/>
            <person name="Abt D.N."/>
            <person name="Adryan B."/>
            <person name="Aguade M."/>
            <person name="Akashi H."/>
            <person name="Anderson W.W."/>
            <person name="Aquadro C.F."/>
            <person name="Ardell D.H."/>
            <person name="Arguello R."/>
            <person name="Artieri C.G."/>
            <person name="Barbash D.A."/>
            <person name="Barker D."/>
            <person name="Barsanti P."/>
            <person name="Batterham P."/>
            <person name="Batzoglou S."/>
            <person name="Begun D."/>
            <person name="Bhutkar A."/>
            <person name="Blanco E."/>
            <person name="Bosak S.A."/>
            <person name="Bradley R.K."/>
            <person name="Brand A.D."/>
            <person name="Brent M.R."/>
            <person name="Brooks A.N."/>
            <person name="Brown R.H."/>
            <person name="Butlin R.K."/>
            <person name="Caggese C."/>
            <person name="Calvi B.R."/>
            <person name="Bernardo de Carvalho A."/>
            <person name="Caspi A."/>
            <person name="Castrezana S."/>
            <person name="Celniker S.E."/>
            <person name="Chang J.L."/>
            <person name="Chapple C."/>
            <person name="Chatterji S."/>
            <person name="Chinwalla A."/>
            <person name="Civetta A."/>
            <person name="Clifton S.W."/>
            <person name="Comeron J.M."/>
            <person name="Costello J.C."/>
            <person name="Coyne J.A."/>
            <person name="Daub J."/>
            <person name="David R.G."/>
            <person name="Delcher A.L."/>
            <person name="Delehaunty K."/>
            <person name="Do C.B."/>
            <person name="Ebling H."/>
            <person name="Edwards K."/>
            <person name="Eickbush T."/>
            <person name="Evans J.D."/>
            <person name="Filipski A."/>
            <person name="Findeiss S."/>
            <person name="Freyhult E."/>
            <person name="Fulton L."/>
            <person name="Fulton R."/>
            <person name="Garcia A.C."/>
            <person name="Gardiner A."/>
            <person name="Garfield D.A."/>
            <person name="Garvin B.E."/>
            <person name="Gibson G."/>
            <person name="Gilbert D."/>
            <person name="Gnerre S."/>
            <person name="Godfrey J."/>
            <person name="Good R."/>
            <person name="Gotea V."/>
            <person name="Gravely B."/>
            <person name="Greenberg A.J."/>
            <person name="Griffiths-Jones S."/>
            <person name="Gross S."/>
            <person name="Guigo R."/>
            <person name="Gustafson E.A."/>
            <person name="Haerty W."/>
            <person name="Hahn M.W."/>
            <person name="Halligan D.L."/>
            <person name="Halpern A.L."/>
            <person name="Halter G.M."/>
            <person name="Han M.V."/>
            <person name="Heger A."/>
            <person name="Hillier L."/>
            <person name="Hinrichs A.S."/>
            <person name="Holmes I."/>
            <person name="Hoskins R.A."/>
            <person name="Hubisz M.J."/>
            <person name="Hultmark D."/>
            <person name="Huntley M.A."/>
            <person name="Jaffe D.B."/>
            <person name="Jagadeeshan S."/>
            <person name="Jeck W.R."/>
            <person name="Johnson J."/>
            <person name="Jones C.D."/>
            <person name="Jordan W.C."/>
            <person name="Karpen G.H."/>
            <person name="Kataoka E."/>
            <person name="Keightley P.D."/>
            <person name="Kheradpour P."/>
            <person name="Kirkness E.F."/>
            <person name="Koerich L.B."/>
            <person name="Kristiansen K."/>
            <person name="Kudrna D."/>
            <person name="Kulathinal R.J."/>
            <person name="Kumar S."/>
            <person name="Kwok R."/>
            <person name="Lander E."/>
            <person name="Langley C.H."/>
            <person name="Lapoint R."/>
            <person name="Lazzaro B.P."/>
            <person name="Lee S.J."/>
            <person name="Levesque L."/>
            <person name="Li R."/>
            <person name="Lin C.F."/>
            <person name="Lin M.F."/>
            <person name="Lindblad-Toh K."/>
            <person name="Llopart A."/>
            <person name="Long M."/>
            <person name="Low L."/>
            <person name="Lozovsky E."/>
            <person name="Lu J."/>
            <person name="Luo M."/>
            <person name="Machado C.A."/>
            <person name="Makalowski W."/>
            <person name="Marzo M."/>
            <person name="Matsuda M."/>
            <person name="Matzkin L."/>
            <person name="McAllister B."/>
            <person name="McBride C.S."/>
            <person name="McKernan B."/>
            <person name="McKernan K."/>
            <person name="Mendez-Lago M."/>
            <person name="Minx P."/>
            <person name="Mollenhauer M.U."/>
            <person name="Montooth K."/>
            <person name="Mount S.M."/>
            <person name="Mu X."/>
            <person name="Myers E."/>
            <person name="Negre B."/>
            <person name="Newfeld S."/>
            <person name="Nielsen R."/>
            <person name="Noor M.A."/>
            <person name="O'Grady P."/>
            <person name="Pachter L."/>
            <person name="Papaceit M."/>
            <person name="Parisi M.J."/>
            <person name="Parisi M."/>
            <person name="Parts L."/>
            <person name="Pedersen J.S."/>
            <person name="Pesole G."/>
            <person name="Phillippy A.M."/>
            <person name="Ponting C.P."/>
            <person name="Pop M."/>
            <person name="Porcelli D."/>
            <person name="Powell J.R."/>
            <person name="Prohaska S."/>
            <person name="Pruitt K."/>
            <person name="Puig M."/>
            <person name="Quesneville H."/>
            <person name="Ram K.R."/>
            <person name="Rand D."/>
            <person name="Rasmussen M.D."/>
            <person name="Reed L.K."/>
            <person name="Reenan R."/>
            <person name="Reily A."/>
            <person name="Remington K.A."/>
            <person name="Rieger T.T."/>
            <person name="Ritchie M.G."/>
            <person name="Robin C."/>
            <person name="Rogers Y.H."/>
            <person name="Rohde C."/>
            <person name="Rozas J."/>
            <person name="Rubenfield M.J."/>
            <person name="Ruiz A."/>
            <person name="Russo S."/>
            <person name="Salzberg S.L."/>
            <person name="Sanchez-Gracia A."/>
            <person name="Saranga D.J."/>
            <person name="Sato H."/>
            <person name="Schaeffer S.W."/>
            <person name="Schatz M.C."/>
            <person name="Schlenke T."/>
            <person name="Schwartz R."/>
            <person name="Segarra C."/>
            <person name="Singh R.S."/>
            <person name="Sirot L."/>
            <person name="Sirota M."/>
            <person name="Sisneros N.B."/>
            <person name="Smith C.D."/>
            <person name="Smith T.F."/>
            <person name="Spieth J."/>
            <person name="Stage D.E."/>
            <person name="Stark A."/>
            <person name="Stephan W."/>
            <person name="Strausberg R.L."/>
            <person name="Strempel S."/>
            <person name="Sturgill D."/>
            <person name="Sutton G."/>
            <person name="Sutton G.G."/>
            <person name="Tao W."/>
            <person name="Teichmann S."/>
            <person name="Tobari Y.N."/>
            <person name="Tomimura Y."/>
            <person name="Tsolas J.M."/>
            <person name="Valente V.L."/>
            <person name="Venter E."/>
            <person name="Venter J.C."/>
            <person name="Vicario S."/>
            <person name="Vieira F.G."/>
            <person name="Vilella A.J."/>
            <person name="Villasante A."/>
            <person name="Walenz B."/>
            <person name="Wang J."/>
            <person name="Wasserman M."/>
            <person name="Watts T."/>
            <person name="Wilson D."/>
            <person name="Wilson R.K."/>
            <person name="Wing R.A."/>
            <person name="Wolfner M.F."/>
            <person name="Wong A."/>
            <person name="Wong G.K."/>
            <person name="Wu C.I."/>
            <person name="Wu G."/>
            <person name="Yamamoto D."/>
            <person name="Yang H.P."/>
            <person name="Yang S.P."/>
            <person name="Yorke J.A."/>
            <person name="Yoshida K."/>
            <person name="Zdobnov E."/>
            <person name="Zhang P."/>
            <person name="Zhang Y."/>
            <person name="Zimin A.V."/>
            <person name="Baldwin J."/>
            <person name="Abdouelleil A."/>
            <person name="Abdulkadir J."/>
            <person name="Abebe A."/>
            <person name="Abera B."/>
            <person name="Abreu J."/>
            <person name="Acer S.C."/>
            <person name="Aftuck L."/>
            <person name="Alexander A."/>
            <person name="An P."/>
            <person name="Anderson E."/>
            <person name="Anderson S."/>
            <person name="Arachi H."/>
            <person name="Azer M."/>
            <person name="Bachantsang P."/>
            <person name="Barry A."/>
            <person name="Bayul T."/>
            <person name="Berlin A."/>
            <person name="Bessette D."/>
            <person name="Bloom T."/>
            <person name="Blye J."/>
            <person name="Boguslavskiy L."/>
            <person name="Bonnet C."/>
            <person name="Boukhgalter B."/>
            <person name="Bourzgui I."/>
            <person name="Brown A."/>
            <person name="Cahill P."/>
            <person name="Channer S."/>
            <person name="Cheshatsang Y."/>
            <person name="Chuda L."/>
            <person name="Citroen M."/>
            <person name="Collymore A."/>
            <person name="Cooke P."/>
            <person name="Costello M."/>
            <person name="D'Aco K."/>
            <person name="Daza R."/>
            <person name="De Haan G."/>
            <person name="DeGray S."/>
            <person name="DeMaso C."/>
            <person name="Dhargay N."/>
            <person name="Dooley K."/>
            <person name="Dooley E."/>
            <person name="Doricent M."/>
            <person name="Dorje P."/>
            <person name="Dorjee K."/>
            <person name="Dupes A."/>
            <person name="Elong R."/>
            <person name="Falk J."/>
            <person name="Farina A."/>
            <person name="Faro S."/>
            <person name="Ferguson D."/>
            <person name="Fisher S."/>
            <person name="Foley C.D."/>
            <person name="Franke A."/>
            <person name="Friedrich D."/>
            <person name="Gadbois L."/>
            <person name="Gearin G."/>
            <person name="Gearin C.R."/>
            <person name="Giannoukos G."/>
            <person name="Goode T."/>
            <person name="Graham J."/>
            <person name="Grandbois E."/>
            <person name="Grewal S."/>
            <person name="Gyaltsen K."/>
            <person name="Hafez N."/>
            <person name="Hagos B."/>
            <person name="Hall J."/>
            <person name="Henson C."/>
            <person name="Hollinger A."/>
            <person name="Honan T."/>
            <person name="Huard M.D."/>
            <person name="Hughes L."/>
            <person name="Hurhula B."/>
            <person name="Husby M.E."/>
            <person name="Kamat A."/>
            <person name="Kanga B."/>
            <person name="Kashin S."/>
            <person name="Khazanovich D."/>
            <person name="Kisner P."/>
            <person name="Lance K."/>
            <person name="Lara M."/>
            <person name="Lee W."/>
            <person name="Lennon N."/>
            <person name="Letendre F."/>
            <person name="LeVine R."/>
            <person name="Lipovsky A."/>
            <person name="Liu X."/>
            <person name="Liu J."/>
            <person name="Liu S."/>
            <person name="Lokyitsang T."/>
            <person name="Lokyitsang Y."/>
            <person name="Lubonja R."/>
            <person name="Lui A."/>
            <person name="MacDonald P."/>
            <person name="Magnisalis V."/>
            <person name="Maru K."/>
            <person name="Matthews C."/>
            <person name="McCusker W."/>
            <person name="McDonough S."/>
            <person name="Mehta T."/>
            <person name="Meldrim J."/>
            <person name="Meneus L."/>
            <person name="Mihai O."/>
            <person name="Mihalev A."/>
            <person name="Mihova T."/>
            <person name="Mittelman R."/>
            <person name="Mlenga V."/>
            <person name="Montmayeur A."/>
            <person name="Mulrain L."/>
            <person name="Navidi A."/>
            <person name="Naylor J."/>
            <person name="Negash T."/>
            <person name="Nguyen T."/>
            <person name="Nguyen N."/>
            <person name="Nicol R."/>
            <person name="Norbu C."/>
            <person name="Norbu N."/>
            <person name="Novod N."/>
            <person name="O'Neill B."/>
            <person name="Osman S."/>
            <person name="Markiewicz E."/>
            <person name="Oyono O.L."/>
            <person name="Patti C."/>
            <person name="Phunkhang P."/>
            <person name="Pierre F."/>
            <person name="Priest M."/>
            <person name="Raghuraman S."/>
            <person name="Rege F."/>
            <person name="Reyes R."/>
            <person name="Rise C."/>
            <person name="Rogov P."/>
            <person name="Ross K."/>
            <person name="Ryan E."/>
            <person name="Settipalli S."/>
            <person name="Shea T."/>
            <person name="Sherpa N."/>
            <person name="Shi L."/>
            <person name="Shih D."/>
            <person name="Sparrow T."/>
            <person name="Spaulding J."/>
            <person name="Stalker J."/>
            <person name="Stange-Thomann N."/>
            <person name="Stavropoulos S."/>
            <person name="Stone C."/>
            <person name="Strader C."/>
            <person name="Tesfaye S."/>
            <person name="Thomson T."/>
            <person name="Thoulutsang Y."/>
            <person name="Thoulutsang D."/>
            <person name="Topham K."/>
            <person name="Topping I."/>
            <person name="Tsamla T."/>
            <person name="Vassiliev H."/>
            <person name="Vo A."/>
            <person name="Wangchuk T."/>
            <person name="Wangdi T."/>
            <person name="Weiand M."/>
            <person name="Wilkinson J."/>
            <person name="Wilson A."/>
            <person name="Yadav S."/>
            <person name="Young G."/>
            <person name="Yu Q."/>
            <person name="Zembek L."/>
            <person name="Zhong D."/>
            <person name="Zimmer A."/>
            <person name="Zwirko Z."/>
            <person name="Jaffe D.B."/>
            <person name="Alvarez P."/>
            <person name="Brockman W."/>
            <person name="Butler J."/>
            <person name="Chin C."/>
            <person name="Gnerre S."/>
            <person name="Grabherr M."/>
            <person name="Kleber M."/>
            <person name="Mauceli E."/>
            <person name="MacCallum I."/>
        </authorList>
    </citation>
    <scope>NUCLEOTIDE SEQUENCE [LARGE SCALE GENOMIC DNA]</scope>
    <source>
        <strain evidence="13">Tucson 14030-0811.24</strain>
    </source>
</reference>
<dbReference type="SUPFAM" id="SSF90123">
    <property type="entry name" value="ABC transporter transmembrane region"/>
    <property type="match status" value="2"/>
</dbReference>
<dbReference type="CDD" id="cd18602">
    <property type="entry name" value="ABC_6TM_SUR1_D2_like"/>
    <property type="match status" value="1"/>
</dbReference>
<keyword evidence="13" id="KW-1185">Reference proteome</keyword>
<dbReference type="STRING" id="7260.B4NBS9"/>
<feature type="domain" description="ABC transmembrane type-1" evidence="11">
    <location>
        <begin position="1605"/>
        <end position="1931"/>
    </location>
</feature>
<feature type="transmembrane region" description="Helical" evidence="9">
    <location>
        <begin position="1844"/>
        <end position="1863"/>
    </location>
</feature>
<feature type="transmembrane region" description="Helical" evidence="9">
    <location>
        <begin position="162"/>
        <end position="179"/>
    </location>
</feature>
<dbReference type="Pfam" id="PF00664">
    <property type="entry name" value="ABC_membrane"/>
    <property type="match status" value="2"/>
</dbReference>
<dbReference type="InterPro" id="IPR011527">
    <property type="entry name" value="ABC1_TM_dom"/>
</dbReference>
<evidence type="ECO:0000256" key="2">
    <source>
        <dbReference type="ARBA" id="ARBA00022448"/>
    </source>
</evidence>
<dbReference type="Proteomes" id="UP000007798">
    <property type="component" value="Unassembled WGS sequence"/>
</dbReference>
<dbReference type="InParanoid" id="B4NBS9"/>
<feature type="domain" description="ABC transporter" evidence="10">
    <location>
        <begin position="2111"/>
        <end position="2346"/>
    </location>
</feature>
<dbReference type="InterPro" id="IPR036640">
    <property type="entry name" value="ABC1_TM_sf"/>
</dbReference>
<feature type="compositionally biased region" description="Polar residues" evidence="8">
    <location>
        <begin position="1464"/>
        <end position="1493"/>
    </location>
</feature>
<dbReference type="HOGENOM" id="CLU_000604_27_8_1"/>
<dbReference type="CDD" id="cd03244">
    <property type="entry name" value="ABCC_MRP_domain2"/>
    <property type="match status" value="1"/>
</dbReference>
<feature type="transmembrane region" description="Helical" evidence="9">
    <location>
        <begin position="419"/>
        <end position="441"/>
    </location>
</feature>
<keyword evidence="3 9" id="KW-0812">Transmembrane</keyword>
<evidence type="ECO:0000256" key="8">
    <source>
        <dbReference type="SAM" id="MobiDB-lite"/>
    </source>
</evidence>
<feature type="compositionally biased region" description="Low complexity" evidence="8">
    <location>
        <begin position="1454"/>
        <end position="1463"/>
    </location>
</feature>
<keyword evidence="7 9" id="KW-0472">Membrane</keyword>
<dbReference type="GO" id="GO:0005524">
    <property type="term" value="F:ATP binding"/>
    <property type="evidence" value="ECO:0007669"/>
    <property type="project" value="UniProtKB-KW"/>
</dbReference>
<evidence type="ECO:0000259" key="10">
    <source>
        <dbReference type="PROSITE" id="PS50893"/>
    </source>
</evidence>
<feature type="transmembrane region" description="Helical" evidence="9">
    <location>
        <begin position="533"/>
        <end position="554"/>
    </location>
</feature>
<feature type="transmembrane region" description="Helical" evidence="9">
    <location>
        <begin position="1752"/>
        <end position="1768"/>
    </location>
</feature>
<evidence type="ECO:0000256" key="7">
    <source>
        <dbReference type="ARBA" id="ARBA00023136"/>
    </source>
</evidence>
<sequence length="2356" mass="262048">MASAPLRGFMPILMRTVVPMIGRALHQRGSSTKMKDEARQGLIAARQMAKLDHSKAKMHIPRRFYSNFQQCHKTLLTFHNIRAAVSLLLLAVNSLELARSLLPPKRSVQELNRLFQSPAVLRELNVLIVIGSGAVWNALAATLLTIMLMCYHRVLERKKVTVLLYASIAVELLIFALRLNELAEVVYYEDLFELETCLQVITVLCLLALVTVDGFTIYKERYRDDFLEDYETIGYKHTLATFYSKSCFWWLTPLLWLGFREPLELEDLGQMRLEDSARAHYDHFLYVYTENVKKSNASPSLWYCYIKNSWRMFALGGILKLAGDLFALIGPLAIQQIVQYIEALYAQAQAQSHHHHGNASQSLLPWEVVNVPDDYVVVGAAAPNAASDDDVDEVFGIGIGDVRIYYASWSDLLTNGWSIAWIVLLAALTHAALSQASTHVLNMTGIRIKTSLQGLIYRKSLLLNANNTDDGPPTPSTANGQQNGDVKLTADDKPATATAETAATEQTERSAGLNDIGAITNMMTDDTLNVMQFFWIAHYAWAIPFKISVVIYLLYLKLGISAVIGAIVCILIMTPLQFIIGNAMSKNAEVIAKYTDERLKKIHDTLIGIKIIKLNAWDEVFMRKIQTARKKELKYLNKDAVYWTLMTILTHISTVLITFVTLAVYLTWPRKTEQENEEAYLNFNASRLFSALALFQQLTVPLLIFPITVPIIIAARVSTRRLERFLQAHEIRKQFEGIRNMARILSKSDASLDMYETQEKSNMAMRTAQVENKLNEQRLALRIHNPEQQQPLPPPPAPLAQSEPITPLLQNNGEQVEDKSPSSFITHELGHSKLVQQRRELLRNTPYVAIRPPKLCGGTAEKPVEFSVIRARNTDSWRRDSLLLKMPDDIAVSINDGLFTWQPNSQMPHVQLHIQEMAIPKGKLTIIVGKNGSGKTSLLSALLMEMPLLAGNMFWHKNCTISYVPQEPWLLNDTIRENILFGESFRPKRYDFVLDACALKPDIELMPTGDFTIIGERGINLSGGQRQRVAIARAIYSSANVVIMDDPLSSLDNEVGGHVFEQCVRQMLLKSSRTIILVTQQLQLIKEADYLIVMKDGRLQACGSYKDIELKQPHIITKWNSIIAKANAKEKDQQQHQAEKTSRERWKLFKNVSKLGLQRSISITSDAGGGPGTEMEAPDGSVSMSVNNMQTDAIVDEDEEDDDVACGLQHGGGSFKLVRKRSSVYGSRHLIYDVPLPIDECQADDVIMRPRRRSSTLHRRGSTARVTTNSWHRLSGLSSATATSTSSTNSGDMLRRSVLTVSCSSYADSCAGGGIGGVTGDGLDVEPMRVQSWQPSQRVPQHQPVTRNASSPPAMDVAPVAIEVIADVTQHQENKCDEEDPANTEATQIRGSFQQFLRRMSMRRSNKPKHHHRPLSATNSILSISEESSAAAALLPSIELSSVASTTAVDMSKPTPTTTTSTTINESQLDGKLQSASSATEMSTKSFATNDCHNSNITNNNGNSDNLNGRTEKPATANSTDMADVTAPAHCQSEVRESDQQKLRWAGSSTVVPPTPSPTPPPSDLPTVVVKTATPTTTDAERKYGKISHHIYLLYMRASGLPIIIVFFITALIWQCLRVYTDVWLQHWSDHVQQQRHHEDGRPQPNSNHEVTYYFRMYATISCVCIIMAMISTPAGQWAGCNARRNLHDKLLQTILHKTLHFFQVTPLGRIVNRFSNDMAIIDKKIAATSQRLLQFTLLCMCAILINVSITPWFLVLTVPICGAYYVIQKFYRCSARELQRIENSTNSPVISHLSETIQGVTTIRAYNQESRFTEILFKRLEANTIAFTILNTSNRWLGISLDYLGGCIVFVAIVTALVTASLSCSNYAREVATSGTYAINKSLPDSNSSPGSGNRELTPTPSLVGLAINYTLLVPIYLNWVVKLLADMEMYAGSVERIAHYAQEPVAIEHEQEQEAELEQKPEEITNSIEVDLSSLYPTTALSRAAYAKLYQRTPTSAAVDVDEDGAGVTWGGEHVALEQCKGPGDADKLNAGNAAGDGNHLNFHTATVVDKLQQATTATKMSVIKDKKMAAVGDKVAFVVPNEPAKRRRHGPLKYYRSVPISWPQRGDISFENVSLCYEGQRQMVISNLTLNIPAGQRIGICGRTGSGKSSLALSLFGVLQTTSGHIRIDDVDIEQIRPDELRSRLSIIPQDVHLFNATIRENLDPHGYYSDLQLWNCLELAQLKEFVNVHLPQGLDTEITDGGINLSAGHRQLLCLARAILRGSVCLVLDEATSTLDISTERALLKAADKAFQGRTIMTIAHRLSTIMDYERIVVLDQGQIIEDGNPRQLREQTDSAFYGLLQKGAEMSSITT</sequence>
<name>B4NBS9_DROWI</name>
<feature type="transmembrane region" description="Helical" evidence="9">
    <location>
        <begin position="1592"/>
        <end position="1614"/>
    </location>
</feature>
<feature type="compositionally biased region" description="Pro residues" evidence="8">
    <location>
        <begin position="1553"/>
        <end position="1564"/>
    </location>
</feature>
<keyword evidence="2" id="KW-0813">Transport</keyword>
<organism evidence="12 13">
    <name type="scientific">Drosophila willistoni</name>
    <name type="common">Fruit fly</name>
    <dbReference type="NCBI Taxonomy" id="7260"/>
    <lineage>
        <taxon>Eukaryota</taxon>
        <taxon>Metazoa</taxon>
        <taxon>Ecdysozoa</taxon>
        <taxon>Arthropoda</taxon>
        <taxon>Hexapoda</taxon>
        <taxon>Insecta</taxon>
        <taxon>Pterygota</taxon>
        <taxon>Neoptera</taxon>
        <taxon>Endopterygota</taxon>
        <taxon>Diptera</taxon>
        <taxon>Brachycera</taxon>
        <taxon>Muscomorpha</taxon>
        <taxon>Ephydroidea</taxon>
        <taxon>Drosophilidae</taxon>
        <taxon>Drosophila</taxon>
        <taxon>Sophophora</taxon>
    </lineage>
</organism>
<feature type="compositionally biased region" description="Polar residues" evidence="8">
    <location>
        <begin position="1333"/>
        <end position="1351"/>
    </location>
</feature>